<reference evidence="2 3" key="2">
    <citation type="journal article" date="2016" name="Genome Announc.">
        <title>Permanent Draft Genome Sequences for Two Variants of Frankia sp. Strain CpI1, the First Frankia Strain Isolated from Root Nodules of Comptonia peregrina.</title>
        <authorList>
            <person name="Oshone R."/>
            <person name="Hurst S.G.IV."/>
            <person name="Abebe-Akele F."/>
            <person name="Simpson S."/>
            <person name="Morris K."/>
            <person name="Thomas W.K."/>
            <person name="Tisa L.S."/>
        </authorList>
    </citation>
    <scope>NUCLEOTIDE SEQUENCE [LARGE SCALE GENOMIC DNA]</scope>
    <source>
        <strain evidence="3">CpI1-S</strain>
    </source>
</reference>
<accession>A0A0D8BGM9</accession>
<organism evidence="2 3">
    <name type="scientific">Frankia torreyi</name>
    <dbReference type="NCBI Taxonomy" id="1856"/>
    <lineage>
        <taxon>Bacteria</taxon>
        <taxon>Bacillati</taxon>
        <taxon>Actinomycetota</taxon>
        <taxon>Actinomycetes</taxon>
        <taxon>Frankiales</taxon>
        <taxon>Frankiaceae</taxon>
        <taxon>Frankia</taxon>
    </lineage>
</organism>
<dbReference type="SUPFAM" id="SSF47598">
    <property type="entry name" value="Ribbon-helix-helix"/>
    <property type="match status" value="1"/>
</dbReference>
<dbReference type="InterPro" id="IPR053853">
    <property type="entry name" value="FitA-like_RHH"/>
</dbReference>
<dbReference type="PATRIC" id="fig|1502723.3.peg.1091"/>
<comment type="caution">
    <text evidence="2">The sequence shown here is derived from an EMBL/GenBank/DDBJ whole genome shotgun (WGS) entry which is preliminary data.</text>
</comment>
<dbReference type="Proteomes" id="UP000032545">
    <property type="component" value="Unassembled WGS sequence"/>
</dbReference>
<name>A0A0D8BGM9_9ACTN</name>
<evidence type="ECO:0000313" key="3">
    <source>
        <dbReference type="Proteomes" id="UP000032545"/>
    </source>
</evidence>
<evidence type="ECO:0000259" key="1">
    <source>
        <dbReference type="Pfam" id="PF22513"/>
    </source>
</evidence>
<dbReference type="InterPro" id="IPR010985">
    <property type="entry name" value="Ribbon_hlx_hlx"/>
</dbReference>
<dbReference type="Pfam" id="PF22513">
    <property type="entry name" value="FitA-like_RHH"/>
    <property type="match status" value="1"/>
</dbReference>
<reference evidence="3" key="1">
    <citation type="submission" date="2015-02" db="EMBL/GenBank/DDBJ databases">
        <title>Draft Genome of Frankia sp. CpI1-S.</title>
        <authorList>
            <person name="Oshone R.T."/>
            <person name="Ngom M."/>
            <person name="Ghodhbane-Gtari F."/>
            <person name="Gtari M."/>
            <person name="Morris K."/>
            <person name="Thomas K."/>
            <person name="Sen A."/>
            <person name="Tisa L.S."/>
        </authorList>
    </citation>
    <scope>NUCLEOTIDE SEQUENCE [LARGE SCALE GENOMIC DNA]</scope>
    <source>
        <strain evidence="3">CpI1-S</strain>
    </source>
</reference>
<dbReference type="EMBL" id="JYFN01000013">
    <property type="protein sequence ID" value="KJE23428.1"/>
    <property type="molecule type" value="Genomic_DNA"/>
</dbReference>
<dbReference type="GO" id="GO:0006355">
    <property type="term" value="P:regulation of DNA-templated transcription"/>
    <property type="evidence" value="ECO:0007669"/>
    <property type="project" value="InterPro"/>
</dbReference>
<protein>
    <recommendedName>
        <fullName evidence="1">Antitoxin FitA-like ribbon-helix-helix domain-containing protein</fullName>
    </recommendedName>
</protein>
<feature type="domain" description="Antitoxin FitA-like ribbon-helix-helix" evidence="1">
    <location>
        <begin position="28"/>
        <end position="63"/>
    </location>
</feature>
<sequence length="101" mass="11113">MHIDSSDHLVRAMPAYCRRGSTNAVVTAITIRDVPDSTLAALKVKAAQSGRSLQAYLLDLVTREARTPTLADMMARLDRETQSDVDTSDILAAIDEGRKRR</sequence>
<proteinExistence type="predicted"/>
<keyword evidence="3" id="KW-1185">Reference proteome</keyword>
<dbReference type="AlphaFoldDB" id="A0A0D8BGM9"/>
<evidence type="ECO:0000313" key="2">
    <source>
        <dbReference type="EMBL" id="KJE23428.1"/>
    </source>
</evidence>
<gene>
    <name evidence="2" type="ORF">FF36_02134</name>
</gene>